<evidence type="ECO:0000256" key="12">
    <source>
        <dbReference type="ARBA" id="ARBA00023172"/>
    </source>
</evidence>
<dbReference type="PANTHER" id="PTHR42648:SF11">
    <property type="entry name" value="TRANSPOSON TY4-P GAG-POL POLYPROTEIN"/>
    <property type="match status" value="1"/>
</dbReference>
<feature type="domain" description="Integrase catalytic" evidence="15">
    <location>
        <begin position="1"/>
        <end position="165"/>
    </location>
</feature>
<keyword evidence="9" id="KW-0229">DNA integration</keyword>
<dbReference type="GO" id="GO:0003723">
    <property type="term" value="F:RNA binding"/>
    <property type="evidence" value="ECO:0007669"/>
    <property type="project" value="UniProtKB-KW"/>
</dbReference>
<keyword evidence="5" id="KW-0255">Endonuclease</keyword>
<accession>A0A9Q3DU68</accession>
<keyword evidence="7" id="KW-0460">Magnesium</keyword>
<dbReference type="GO" id="GO:0015074">
    <property type="term" value="P:DNA integration"/>
    <property type="evidence" value="ECO:0007669"/>
    <property type="project" value="UniProtKB-KW"/>
</dbReference>
<keyword evidence="1" id="KW-0815">Transposition</keyword>
<dbReference type="InterPro" id="IPR057670">
    <property type="entry name" value="SH3_retrovirus"/>
</dbReference>
<dbReference type="Proteomes" id="UP000765509">
    <property type="component" value="Unassembled WGS sequence"/>
</dbReference>
<dbReference type="Gene3D" id="3.30.420.10">
    <property type="entry name" value="Ribonuclease H-like superfamily/Ribonuclease H"/>
    <property type="match status" value="1"/>
</dbReference>
<dbReference type="GO" id="GO:0016787">
    <property type="term" value="F:hydrolase activity"/>
    <property type="evidence" value="ECO:0007669"/>
    <property type="project" value="UniProtKB-KW"/>
</dbReference>
<dbReference type="GO" id="GO:0032196">
    <property type="term" value="P:transposition"/>
    <property type="evidence" value="ECO:0007669"/>
    <property type="project" value="UniProtKB-KW"/>
</dbReference>
<comment type="catalytic activity">
    <reaction evidence="13">
        <text>DNA(n) + a 2'-deoxyribonucleoside 5'-triphosphate = DNA(n+1) + diphosphate</text>
        <dbReference type="Rhea" id="RHEA:22508"/>
        <dbReference type="Rhea" id="RHEA-COMP:17339"/>
        <dbReference type="Rhea" id="RHEA-COMP:17340"/>
        <dbReference type="ChEBI" id="CHEBI:33019"/>
        <dbReference type="ChEBI" id="CHEBI:61560"/>
        <dbReference type="ChEBI" id="CHEBI:173112"/>
        <dbReference type="EC" id="2.7.7.49"/>
    </reaction>
</comment>
<gene>
    <name evidence="16" type="ORF">O181_049119</name>
</gene>
<keyword evidence="8" id="KW-0694">RNA-binding</keyword>
<evidence type="ECO:0000256" key="8">
    <source>
        <dbReference type="ARBA" id="ARBA00022884"/>
    </source>
</evidence>
<dbReference type="InterPro" id="IPR012337">
    <property type="entry name" value="RNaseH-like_sf"/>
</dbReference>
<dbReference type="GO" id="GO:0005634">
    <property type="term" value="C:nucleus"/>
    <property type="evidence" value="ECO:0007669"/>
    <property type="project" value="UniProtKB-ARBA"/>
</dbReference>
<evidence type="ECO:0000256" key="4">
    <source>
        <dbReference type="ARBA" id="ARBA00022723"/>
    </source>
</evidence>
<reference evidence="16" key="1">
    <citation type="submission" date="2021-03" db="EMBL/GenBank/DDBJ databases">
        <title>Draft genome sequence of rust myrtle Austropuccinia psidii MF-1, a brazilian biotype.</title>
        <authorList>
            <person name="Quecine M.C."/>
            <person name="Pachon D.M.R."/>
            <person name="Bonatelli M.L."/>
            <person name="Correr F.H."/>
            <person name="Franceschini L.M."/>
            <person name="Leite T.F."/>
            <person name="Margarido G.R.A."/>
            <person name="Almeida C.A."/>
            <person name="Ferrarezi J.A."/>
            <person name="Labate C.A."/>
        </authorList>
    </citation>
    <scope>NUCLEOTIDE SEQUENCE</scope>
    <source>
        <strain evidence="16">MF-1</strain>
    </source>
</reference>
<dbReference type="PANTHER" id="PTHR42648">
    <property type="entry name" value="TRANSPOSASE, PUTATIVE-RELATED"/>
    <property type="match status" value="1"/>
</dbReference>
<protein>
    <recommendedName>
        <fullName evidence="15">Integrase catalytic domain-containing protein</fullName>
    </recommendedName>
</protein>
<evidence type="ECO:0000256" key="10">
    <source>
        <dbReference type="ARBA" id="ARBA00022918"/>
    </source>
</evidence>
<dbReference type="InterPro" id="IPR039537">
    <property type="entry name" value="Retrotran_Ty1/copia-like"/>
</dbReference>
<keyword evidence="11" id="KW-0808">Transferase</keyword>
<dbReference type="SUPFAM" id="SSF53098">
    <property type="entry name" value="Ribonuclease H-like"/>
    <property type="match status" value="1"/>
</dbReference>
<organism evidence="16 17">
    <name type="scientific">Austropuccinia psidii MF-1</name>
    <dbReference type="NCBI Taxonomy" id="1389203"/>
    <lineage>
        <taxon>Eukaryota</taxon>
        <taxon>Fungi</taxon>
        <taxon>Dikarya</taxon>
        <taxon>Basidiomycota</taxon>
        <taxon>Pucciniomycotina</taxon>
        <taxon>Pucciniomycetes</taxon>
        <taxon>Pucciniales</taxon>
        <taxon>Sphaerophragmiaceae</taxon>
        <taxon>Austropuccinia</taxon>
    </lineage>
</organism>
<comment type="caution">
    <text evidence="16">The sequence shown here is derived from an EMBL/GenBank/DDBJ whole genome shotgun (WGS) entry which is preliminary data.</text>
</comment>
<evidence type="ECO:0000256" key="2">
    <source>
        <dbReference type="ARBA" id="ARBA00022695"/>
    </source>
</evidence>
<evidence type="ECO:0000313" key="16">
    <source>
        <dbReference type="EMBL" id="MBW0509404.1"/>
    </source>
</evidence>
<dbReference type="InterPro" id="IPR001584">
    <property type="entry name" value="Integrase_cat-core"/>
</dbReference>
<evidence type="ECO:0000256" key="9">
    <source>
        <dbReference type="ARBA" id="ARBA00022908"/>
    </source>
</evidence>
<keyword evidence="17" id="KW-1185">Reference proteome</keyword>
<proteinExistence type="predicted"/>
<keyword evidence="2" id="KW-0548">Nucleotidyltransferase</keyword>
<evidence type="ECO:0000256" key="1">
    <source>
        <dbReference type="ARBA" id="ARBA00022578"/>
    </source>
</evidence>
<evidence type="ECO:0000256" key="13">
    <source>
        <dbReference type="ARBA" id="ARBA00048173"/>
    </source>
</evidence>
<name>A0A9Q3DU68_9BASI</name>
<keyword evidence="4" id="KW-0479">Metal-binding</keyword>
<dbReference type="AlphaFoldDB" id="A0A9Q3DU68"/>
<keyword evidence="6" id="KW-0378">Hydrolase</keyword>
<evidence type="ECO:0000256" key="5">
    <source>
        <dbReference type="ARBA" id="ARBA00022759"/>
    </source>
</evidence>
<evidence type="ECO:0000313" key="17">
    <source>
        <dbReference type="Proteomes" id="UP000765509"/>
    </source>
</evidence>
<keyword evidence="3" id="KW-0540">Nuclease</keyword>
<dbReference type="EMBL" id="AVOT02020927">
    <property type="protein sequence ID" value="MBW0509404.1"/>
    <property type="molecule type" value="Genomic_DNA"/>
</dbReference>
<dbReference type="PROSITE" id="PS50994">
    <property type="entry name" value="INTEGRASE"/>
    <property type="match status" value="1"/>
</dbReference>
<sequence length="250" mass="29018">MIERPGDVITADLMGPLPHSLDHKKYILTIQDFFSCLTVVIPLLDKAGVKIEFQKWILQFMNTTGHKVKVIRTDNGSELKNIIFEEFLKTQGIIHEYSIPYEHHQNGKIGRTNQTISEMARPSLHAANLPITLWPWAYRHSVWIFNHTLHADLIKMPYETVGKRKPSLDMLKVFGSKAFLYNHNFRKDISDRAIVGFHLGVEQDSKGWLFWIPDKGQIARAESVKFDEFSTFKNDLARIQEIQARDLFDR</sequence>
<evidence type="ECO:0000256" key="11">
    <source>
        <dbReference type="ARBA" id="ARBA00022932"/>
    </source>
</evidence>
<dbReference type="Pfam" id="PF25597">
    <property type="entry name" value="SH3_retrovirus"/>
    <property type="match status" value="1"/>
</dbReference>
<dbReference type="GO" id="GO:0003964">
    <property type="term" value="F:RNA-directed DNA polymerase activity"/>
    <property type="evidence" value="ECO:0007669"/>
    <property type="project" value="UniProtKB-KW"/>
</dbReference>
<keyword evidence="12" id="KW-0233">DNA recombination</keyword>
<comment type="catalytic activity">
    <reaction evidence="14">
        <text>DNA(n) + a 2'-deoxyribonucleoside 5'-triphosphate = DNA(n+1) + diphosphate</text>
        <dbReference type="Rhea" id="RHEA:22508"/>
        <dbReference type="Rhea" id="RHEA-COMP:17339"/>
        <dbReference type="Rhea" id="RHEA-COMP:17340"/>
        <dbReference type="ChEBI" id="CHEBI:33019"/>
        <dbReference type="ChEBI" id="CHEBI:61560"/>
        <dbReference type="ChEBI" id="CHEBI:173112"/>
        <dbReference type="EC" id="2.7.7.7"/>
    </reaction>
</comment>
<dbReference type="Pfam" id="PF00665">
    <property type="entry name" value="rve"/>
    <property type="match status" value="1"/>
</dbReference>
<dbReference type="InterPro" id="IPR036397">
    <property type="entry name" value="RNaseH_sf"/>
</dbReference>
<evidence type="ECO:0000256" key="14">
    <source>
        <dbReference type="ARBA" id="ARBA00049244"/>
    </source>
</evidence>
<keyword evidence="10" id="KW-0695">RNA-directed DNA polymerase</keyword>
<dbReference type="GO" id="GO:0004519">
    <property type="term" value="F:endonuclease activity"/>
    <property type="evidence" value="ECO:0007669"/>
    <property type="project" value="UniProtKB-KW"/>
</dbReference>
<dbReference type="OrthoDB" id="2757440at2759"/>
<evidence type="ECO:0000256" key="3">
    <source>
        <dbReference type="ARBA" id="ARBA00022722"/>
    </source>
</evidence>
<evidence type="ECO:0000256" key="7">
    <source>
        <dbReference type="ARBA" id="ARBA00022842"/>
    </source>
</evidence>
<dbReference type="GO" id="GO:0046872">
    <property type="term" value="F:metal ion binding"/>
    <property type="evidence" value="ECO:0007669"/>
    <property type="project" value="UniProtKB-KW"/>
</dbReference>
<evidence type="ECO:0000259" key="15">
    <source>
        <dbReference type="PROSITE" id="PS50994"/>
    </source>
</evidence>
<keyword evidence="11" id="KW-0239">DNA-directed DNA polymerase</keyword>
<dbReference type="GO" id="GO:0003887">
    <property type="term" value="F:DNA-directed DNA polymerase activity"/>
    <property type="evidence" value="ECO:0007669"/>
    <property type="project" value="UniProtKB-KW"/>
</dbReference>
<dbReference type="GO" id="GO:0006310">
    <property type="term" value="P:DNA recombination"/>
    <property type="evidence" value="ECO:0007669"/>
    <property type="project" value="UniProtKB-KW"/>
</dbReference>
<evidence type="ECO:0000256" key="6">
    <source>
        <dbReference type="ARBA" id="ARBA00022801"/>
    </source>
</evidence>